<protein>
    <submittedName>
        <fullName evidence="1">Uncharacterized protein</fullName>
    </submittedName>
</protein>
<comment type="caution">
    <text evidence="1">The sequence shown here is derived from an EMBL/GenBank/DDBJ whole genome shotgun (WGS) entry which is preliminary data.</text>
</comment>
<dbReference type="AlphaFoldDB" id="A0A7W8UEN7"/>
<reference evidence="1 2" key="1">
    <citation type="submission" date="2020-08" db="EMBL/GenBank/DDBJ databases">
        <title>Genomic Encyclopedia of Type Strains, Phase IV (KMG-V): Genome sequencing to study the core and pangenomes of soil and plant-associated prokaryotes.</title>
        <authorList>
            <person name="Whitman W."/>
        </authorList>
    </citation>
    <scope>NUCLEOTIDE SEQUENCE [LARGE SCALE GENOMIC DNA]</scope>
    <source>
        <strain evidence="1 2">SEMIA 4084</strain>
    </source>
</reference>
<proteinExistence type="predicted"/>
<dbReference type="Proteomes" id="UP000585507">
    <property type="component" value="Unassembled WGS sequence"/>
</dbReference>
<sequence>MPNYNEESIVIVTVSKYEAAGRHRARVITMDGAIDS</sequence>
<evidence type="ECO:0000313" key="1">
    <source>
        <dbReference type="EMBL" id="MBB5537946.1"/>
    </source>
</evidence>
<name>A0A7W8UEN7_9HYPH</name>
<gene>
    <name evidence="1" type="ORF">GGD55_004667</name>
</gene>
<accession>A0A7W8UEN7</accession>
<dbReference type="EMBL" id="JACHBK010000011">
    <property type="protein sequence ID" value="MBB5537946.1"/>
    <property type="molecule type" value="Genomic_DNA"/>
</dbReference>
<organism evidence="1 2">
    <name type="scientific">Rhizobium giardinii</name>
    <dbReference type="NCBI Taxonomy" id="56731"/>
    <lineage>
        <taxon>Bacteria</taxon>
        <taxon>Pseudomonadati</taxon>
        <taxon>Pseudomonadota</taxon>
        <taxon>Alphaproteobacteria</taxon>
        <taxon>Hyphomicrobiales</taxon>
        <taxon>Rhizobiaceae</taxon>
        <taxon>Rhizobium/Agrobacterium group</taxon>
        <taxon>Rhizobium</taxon>
    </lineage>
</organism>
<keyword evidence="2" id="KW-1185">Reference proteome</keyword>
<evidence type="ECO:0000313" key="2">
    <source>
        <dbReference type="Proteomes" id="UP000585507"/>
    </source>
</evidence>